<dbReference type="SMART" id="SM00073">
    <property type="entry name" value="HPT"/>
    <property type="match status" value="1"/>
</dbReference>
<evidence type="ECO:0000256" key="6">
    <source>
        <dbReference type="ARBA" id="ARBA00022777"/>
    </source>
</evidence>
<dbReference type="GO" id="GO:0000155">
    <property type="term" value="F:phosphorelay sensor kinase activity"/>
    <property type="evidence" value="ECO:0007669"/>
    <property type="project" value="InterPro"/>
</dbReference>
<dbReference type="InterPro" id="IPR036097">
    <property type="entry name" value="HisK_dim/P_sf"/>
</dbReference>
<evidence type="ECO:0000256" key="7">
    <source>
        <dbReference type="ARBA" id="ARBA00035100"/>
    </source>
</evidence>
<dbReference type="InterPro" id="IPR036641">
    <property type="entry name" value="HPT_dom_sf"/>
</dbReference>
<dbReference type="Gene3D" id="3.30.565.10">
    <property type="entry name" value="Histidine kinase-like ATPase, C-terminal domain"/>
    <property type="match status" value="1"/>
</dbReference>
<dbReference type="InterPro" id="IPR036890">
    <property type="entry name" value="HATPase_C_sf"/>
</dbReference>
<dbReference type="InterPro" id="IPR005467">
    <property type="entry name" value="His_kinase_dom"/>
</dbReference>
<dbReference type="Gene3D" id="1.20.120.160">
    <property type="entry name" value="HPT domain"/>
    <property type="match status" value="1"/>
</dbReference>
<keyword evidence="6" id="KW-0418">Kinase</keyword>
<dbReference type="InterPro" id="IPR004358">
    <property type="entry name" value="Sig_transdc_His_kin-like_C"/>
</dbReference>
<dbReference type="Pfam" id="PF01627">
    <property type="entry name" value="Hpt"/>
    <property type="match status" value="1"/>
</dbReference>
<evidence type="ECO:0000256" key="2">
    <source>
        <dbReference type="ARBA" id="ARBA00012438"/>
    </source>
</evidence>
<evidence type="ECO:0000256" key="1">
    <source>
        <dbReference type="ARBA" id="ARBA00000085"/>
    </source>
</evidence>
<evidence type="ECO:0000259" key="12">
    <source>
        <dbReference type="PROSITE" id="PS50894"/>
    </source>
</evidence>
<comment type="caution">
    <text evidence="13">The sequence shown here is derived from an EMBL/GenBank/DDBJ whole genome shotgun (WGS) entry which is preliminary data.</text>
</comment>
<gene>
    <name evidence="13" type="ORF">UU65_C0006G0007</name>
</gene>
<evidence type="ECO:0000256" key="5">
    <source>
        <dbReference type="ARBA" id="ARBA00022741"/>
    </source>
</evidence>
<dbReference type="Proteomes" id="UP000033869">
    <property type="component" value="Unassembled WGS sequence"/>
</dbReference>
<keyword evidence="5" id="KW-0547">Nucleotide-binding</keyword>
<feature type="compositionally biased region" description="Polar residues" evidence="10">
    <location>
        <begin position="190"/>
        <end position="199"/>
    </location>
</feature>
<accession>A0A0G0W9B7</accession>
<evidence type="ECO:0000256" key="10">
    <source>
        <dbReference type="SAM" id="MobiDB-lite"/>
    </source>
</evidence>
<evidence type="ECO:0000259" key="11">
    <source>
        <dbReference type="PROSITE" id="PS50109"/>
    </source>
</evidence>
<dbReference type="SUPFAM" id="SSF50341">
    <property type="entry name" value="CheW-like"/>
    <property type="match status" value="2"/>
</dbReference>
<feature type="domain" description="HPt" evidence="12">
    <location>
        <begin position="1"/>
        <end position="104"/>
    </location>
</feature>
<dbReference type="InterPro" id="IPR003594">
    <property type="entry name" value="HATPase_dom"/>
</dbReference>
<dbReference type="SUPFAM" id="SSF47226">
    <property type="entry name" value="Histidine-containing phosphotransfer domain, HPT domain"/>
    <property type="match status" value="1"/>
</dbReference>
<comment type="catalytic activity">
    <reaction evidence="1">
        <text>ATP + protein L-histidine = ADP + protein N-phospho-L-histidine.</text>
        <dbReference type="EC" id="2.7.13.3"/>
    </reaction>
</comment>
<dbReference type="Pfam" id="PF01584">
    <property type="entry name" value="CheW"/>
    <property type="match status" value="1"/>
</dbReference>
<dbReference type="SMART" id="SM00387">
    <property type="entry name" value="HATPase_c"/>
    <property type="match status" value="1"/>
</dbReference>
<dbReference type="SUPFAM" id="SSF47384">
    <property type="entry name" value="Homodimeric domain of signal transducing histidine kinase"/>
    <property type="match status" value="1"/>
</dbReference>
<dbReference type="Gene3D" id="2.30.30.40">
    <property type="entry name" value="SH3 Domains"/>
    <property type="match status" value="1"/>
</dbReference>
<evidence type="ECO:0000313" key="14">
    <source>
        <dbReference type="Proteomes" id="UP000033869"/>
    </source>
</evidence>
<keyword evidence="4" id="KW-0808">Transferase</keyword>
<feature type="compositionally biased region" description="Basic and acidic residues" evidence="10">
    <location>
        <begin position="169"/>
        <end position="182"/>
    </location>
</feature>
<evidence type="ECO:0000256" key="9">
    <source>
        <dbReference type="SAM" id="Coils"/>
    </source>
</evidence>
<evidence type="ECO:0000256" key="3">
    <source>
        <dbReference type="ARBA" id="ARBA00022553"/>
    </source>
</evidence>
<feature type="domain" description="Histidine kinase" evidence="11">
    <location>
        <begin position="249"/>
        <end position="458"/>
    </location>
</feature>
<dbReference type="Pfam" id="PF02518">
    <property type="entry name" value="HATPase_c"/>
    <property type="match status" value="1"/>
</dbReference>
<feature type="region of interest" description="Disordered" evidence="10">
    <location>
        <begin position="163"/>
        <end position="201"/>
    </location>
</feature>
<dbReference type="InterPro" id="IPR036061">
    <property type="entry name" value="CheW-like_dom_sf"/>
</dbReference>
<dbReference type="PROSITE" id="PS50109">
    <property type="entry name" value="HIS_KIN"/>
    <property type="match status" value="1"/>
</dbReference>
<dbReference type="InterPro" id="IPR051315">
    <property type="entry name" value="Bact_Chemotaxis_CheA"/>
</dbReference>
<evidence type="ECO:0000256" key="4">
    <source>
        <dbReference type="ARBA" id="ARBA00022679"/>
    </source>
</evidence>
<dbReference type="PROSITE" id="PS50894">
    <property type="entry name" value="HPT"/>
    <property type="match status" value="1"/>
</dbReference>
<dbReference type="CDD" id="cd00088">
    <property type="entry name" value="HPT"/>
    <property type="match status" value="1"/>
</dbReference>
<feature type="coiled-coil region" evidence="9">
    <location>
        <begin position="220"/>
        <end position="259"/>
    </location>
</feature>
<dbReference type="FunFam" id="3.30.565.10:FF:000016">
    <property type="entry name" value="Chemotaxis protein CheA, putative"/>
    <property type="match status" value="1"/>
</dbReference>
<organism evidence="13 14">
    <name type="scientific">candidate division CPR2 bacterium GW2011_GWC1_41_48</name>
    <dbReference type="NCBI Taxonomy" id="1618344"/>
    <lineage>
        <taxon>Bacteria</taxon>
        <taxon>Bacteria division CPR2</taxon>
    </lineage>
</organism>
<evidence type="ECO:0000313" key="13">
    <source>
        <dbReference type="EMBL" id="KKS08637.1"/>
    </source>
</evidence>
<proteinExistence type="predicted"/>
<dbReference type="AlphaFoldDB" id="A0A0G0W9B7"/>
<comment type="function">
    <text evidence="7">Involved in the transmission of sensory signals from the chemoreceptors to the flagellar motors. CheA is autophosphorylated; it can transfer its phosphate group to either CheB or CheY.</text>
</comment>
<keyword evidence="3 8" id="KW-0597">Phosphoprotein</keyword>
<dbReference type="SUPFAM" id="SSF55874">
    <property type="entry name" value="ATPase domain of HSP90 chaperone/DNA topoisomerase II/histidine kinase"/>
    <property type="match status" value="1"/>
</dbReference>
<dbReference type="InterPro" id="IPR002545">
    <property type="entry name" value="CheW-lke_dom"/>
</dbReference>
<dbReference type="EMBL" id="LCBL01000006">
    <property type="protein sequence ID" value="KKS08637.1"/>
    <property type="molecule type" value="Genomic_DNA"/>
</dbReference>
<dbReference type="PATRIC" id="fig|1618344.3.peg.1130"/>
<dbReference type="PRINTS" id="PR00344">
    <property type="entry name" value="BCTRLSENSOR"/>
</dbReference>
<dbReference type="GO" id="GO:0006935">
    <property type="term" value="P:chemotaxis"/>
    <property type="evidence" value="ECO:0007669"/>
    <property type="project" value="InterPro"/>
</dbReference>
<dbReference type="PANTHER" id="PTHR43395:SF10">
    <property type="entry name" value="CHEMOTAXIS PROTEIN CHEA"/>
    <property type="match status" value="1"/>
</dbReference>
<reference evidence="13 14" key="1">
    <citation type="journal article" date="2015" name="Nature">
        <title>rRNA introns, odd ribosomes, and small enigmatic genomes across a large radiation of phyla.</title>
        <authorList>
            <person name="Brown C.T."/>
            <person name="Hug L.A."/>
            <person name="Thomas B.C."/>
            <person name="Sharon I."/>
            <person name="Castelle C.J."/>
            <person name="Singh A."/>
            <person name="Wilkins M.J."/>
            <person name="Williams K.H."/>
            <person name="Banfield J.F."/>
        </authorList>
    </citation>
    <scope>NUCLEOTIDE SEQUENCE [LARGE SCALE GENOMIC DNA]</scope>
</reference>
<dbReference type="SMART" id="SM00260">
    <property type="entry name" value="CheW"/>
    <property type="match status" value="1"/>
</dbReference>
<keyword evidence="9" id="KW-0175">Coiled coil</keyword>
<protein>
    <recommendedName>
        <fullName evidence="2">histidine kinase</fullName>
        <ecNumber evidence="2">2.7.13.3</ecNumber>
    </recommendedName>
</protein>
<sequence>MEGMEQFKDLWVQTARERVQTLGDLLLKLEKSSDDKELIDELMRAGHSLKGESGAMGFQEIATLAHVIEDLFTGIGNGNIKMTPEIISELLAAVDRISEGVDNVESGAGECNCQESVENLKKLTGLKTEGFGKTDKSQEVVEESNPIAEVMESKDNIVENTDASLRPADPVKNESELAKEEVPQALADSPQASSATMDASTAKVDTAKQVSTVTLKIEKLDQLLSANEELVLLKMKLRNNQIVQNNTELKAEIHQLDRLVTDMQFHLMQARLFPISLALHTLPRLVRDTALKTGKQVRLDLEGEDTTVDRTIIDHLTEPFVHMIRNSVDHGLELPEERKKQGKPEEGVIKLKAYTKENKFYCEVSDDGRGVEWDILARKAVQEGKFTKEEVQDWSDKDKEQLLFMDGLSASQEVTDISGRGVGLGAVREAIKKLGGNVSVLTEVGKGTTFTLRLPMTLAIMQALLVRIGDQTFAMPSHEIARSIQIQENDIKSSGNMPMIVVDKGYVPLINLIDKFGLGSGIKKDDDTLKKDLVTKINNSGELPTGTLTDLFNNGEETKNNVDSNESNDSRIMTSYKTVVLIRRDEDMVGCLVDKIVAEEEILVKPLGPLLKQTTYFSGVTILADGSAAPIINYEGMKWKQSHN</sequence>
<dbReference type="PANTHER" id="PTHR43395">
    <property type="entry name" value="SENSOR HISTIDINE KINASE CHEA"/>
    <property type="match status" value="1"/>
</dbReference>
<dbReference type="EC" id="2.7.13.3" evidence="2"/>
<feature type="modified residue" description="Phosphohistidine" evidence="8">
    <location>
        <position position="47"/>
    </location>
</feature>
<name>A0A0G0W9B7_UNCC2</name>
<evidence type="ECO:0000256" key="8">
    <source>
        <dbReference type="PROSITE-ProRule" id="PRU00110"/>
    </source>
</evidence>
<dbReference type="InterPro" id="IPR008207">
    <property type="entry name" value="Sig_transdc_His_kin_Hpt_dom"/>
</dbReference>